<proteinExistence type="predicted"/>
<gene>
    <name evidence="1" type="ORF">NM04_16470</name>
</gene>
<organism evidence="1 2">
    <name type="scientific">Massilia aurea</name>
    <dbReference type="NCBI Taxonomy" id="373040"/>
    <lineage>
        <taxon>Bacteria</taxon>
        <taxon>Pseudomonadati</taxon>
        <taxon>Pseudomonadota</taxon>
        <taxon>Betaproteobacteria</taxon>
        <taxon>Burkholderiales</taxon>
        <taxon>Oxalobacteraceae</taxon>
        <taxon>Telluria group</taxon>
        <taxon>Massilia</taxon>
    </lineage>
</organism>
<evidence type="ECO:0000313" key="1">
    <source>
        <dbReference type="EMBL" id="RNF29716.1"/>
    </source>
</evidence>
<reference evidence="1" key="1">
    <citation type="submission" date="2014-10" db="EMBL/GenBank/DDBJ databases">
        <title>Massilia sp. genome.</title>
        <authorList>
            <person name="Xu B."/>
            <person name="Dai L."/>
            <person name="Huang Z."/>
        </authorList>
    </citation>
    <scope>NUCLEOTIDE SEQUENCE [LARGE SCALE GENOMIC DNA]</scope>
    <source>
        <strain evidence="1">CFS-1</strain>
    </source>
</reference>
<sequence>MPAEALAEVFDRLIWCFADNGQAICAVRDEWLQSTDEHKVEIVLSMNEVFPCSTKVELEKQLHRIALQFPRLREKCAMWLDRAKTLS</sequence>
<dbReference type="EMBL" id="JSAB01000175">
    <property type="protein sequence ID" value="RNF29716.1"/>
    <property type="molecule type" value="Genomic_DNA"/>
</dbReference>
<dbReference type="AlphaFoldDB" id="A0A422QIC3"/>
<name>A0A422QIC3_9BURK</name>
<comment type="caution">
    <text evidence="1">The sequence shown here is derived from an EMBL/GenBank/DDBJ whole genome shotgun (WGS) entry which is preliminary data.</text>
</comment>
<protein>
    <submittedName>
        <fullName evidence="1">Uncharacterized protein</fullName>
    </submittedName>
</protein>
<accession>A0A422QIC3</accession>
<evidence type="ECO:0000313" key="2">
    <source>
        <dbReference type="Proteomes" id="UP000283254"/>
    </source>
</evidence>
<keyword evidence="2" id="KW-1185">Reference proteome</keyword>
<dbReference type="Proteomes" id="UP000283254">
    <property type="component" value="Unassembled WGS sequence"/>
</dbReference>